<dbReference type="EMBL" id="UASN01000018">
    <property type="protein sequence ID" value="SPX55105.1"/>
    <property type="molecule type" value="Genomic_DNA"/>
</dbReference>
<gene>
    <name evidence="6" type="primary">yeaP</name>
    <name evidence="6" type="ORF">NCTC9601_02274</name>
</gene>
<dbReference type="Gene3D" id="3.30.70.270">
    <property type="match status" value="1"/>
</dbReference>
<comment type="cofactor">
    <cofactor evidence="1">
        <name>Mg(2+)</name>
        <dbReference type="ChEBI" id="CHEBI:18420"/>
    </cofactor>
</comment>
<sequence>MRDNEISRLHPDEQRRLQSLRSSGLLNSGKEERFDRLTRLARSLYNLPVASISLVGEDLLHIKSCAGLDVDTVPRDISFCAHTILQTDPLIVNDMQQDERFHDNPLVIEAPFIRFYAGYPVQLPDGATVGSFCLMDHQPRSFSAHEMQILSDLAAIVEDEFKVLDAATSDELTGLFNRRGFLTLAEYALLTAQRRHEPVSLAFVDLDRFKHINDTWGHEEGDRALIAIADLMKAAFRESDILARQGGDEFIILFANTSRHDAATAMETLSHNVARFNQQAANPWQLAFSWGCVEYDPASHPSLNALVATADRLMYQAKQKQGRERR</sequence>
<dbReference type="PANTHER" id="PTHR43102:SF2">
    <property type="entry name" value="GAF DOMAIN-CONTAINING PROTEIN"/>
    <property type="match status" value="1"/>
</dbReference>
<proteinExistence type="predicted"/>
<dbReference type="SUPFAM" id="SSF55073">
    <property type="entry name" value="Nucleotide cyclase"/>
    <property type="match status" value="1"/>
</dbReference>
<dbReference type="AlphaFoldDB" id="A0A2X1QFG2"/>
<dbReference type="Gene3D" id="3.30.450.40">
    <property type="match status" value="1"/>
</dbReference>
<dbReference type="InterPro" id="IPR003018">
    <property type="entry name" value="GAF"/>
</dbReference>
<dbReference type="InterPro" id="IPR043128">
    <property type="entry name" value="Rev_trsase/Diguanyl_cyclase"/>
</dbReference>
<dbReference type="PANTHER" id="PTHR43102">
    <property type="entry name" value="SLR1143 PROTEIN"/>
    <property type="match status" value="1"/>
</dbReference>
<evidence type="ECO:0000256" key="4">
    <source>
        <dbReference type="ARBA" id="ARBA00034247"/>
    </source>
</evidence>
<dbReference type="PROSITE" id="PS50887">
    <property type="entry name" value="GGDEF"/>
    <property type="match status" value="1"/>
</dbReference>
<organism evidence="6 7">
    <name type="scientific">Klebsiella pneumoniae</name>
    <dbReference type="NCBI Taxonomy" id="573"/>
    <lineage>
        <taxon>Bacteria</taxon>
        <taxon>Pseudomonadati</taxon>
        <taxon>Pseudomonadota</taxon>
        <taxon>Gammaproteobacteria</taxon>
        <taxon>Enterobacterales</taxon>
        <taxon>Enterobacteriaceae</taxon>
        <taxon>Klebsiella/Raoultella group</taxon>
        <taxon>Klebsiella</taxon>
        <taxon>Klebsiella pneumoniae complex</taxon>
    </lineage>
</organism>
<evidence type="ECO:0000259" key="5">
    <source>
        <dbReference type="PROSITE" id="PS50887"/>
    </source>
</evidence>
<dbReference type="SUPFAM" id="SSF55781">
    <property type="entry name" value="GAF domain-like"/>
    <property type="match status" value="1"/>
</dbReference>
<dbReference type="SMART" id="SM00267">
    <property type="entry name" value="GGDEF"/>
    <property type="match status" value="1"/>
</dbReference>
<dbReference type="Pfam" id="PF00990">
    <property type="entry name" value="GGDEF"/>
    <property type="match status" value="1"/>
</dbReference>
<evidence type="ECO:0000256" key="2">
    <source>
        <dbReference type="ARBA" id="ARBA00004665"/>
    </source>
</evidence>
<name>A0A2X1QFG2_KLEPN</name>
<evidence type="ECO:0000313" key="6">
    <source>
        <dbReference type="EMBL" id="SPX55105.1"/>
    </source>
</evidence>
<comment type="pathway">
    <text evidence="2">Purine metabolism; 3',5'-cyclic di-GMP biosynthesis.</text>
</comment>
<dbReference type="GO" id="GO:0052621">
    <property type="term" value="F:diguanylate cyclase activity"/>
    <property type="evidence" value="ECO:0007669"/>
    <property type="project" value="UniProtKB-EC"/>
</dbReference>
<comment type="catalytic activity">
    <reaction evidence="4">
        <text>2 GTP = 3',3'-c-di-GMP + 2 diphosphate</text>
        <dbReference type="Rhea" id="RHEA:24898"/>
        <dbReference type="ChEBI" id="CHEBI:33019"/>
        <dbReference type="ChEBI" id="CHEBI:37565"/>
        <dbReference type="ChEBI" id="CHEBI:58805"/>
        <dbReference type="EC" id="2.7.7.65"/>
    </reaction>
</comment>
<dbReference type="NCBIfam" id="TIGR00254">
    <property type="entry name" value="GGDEF"/>
    <property type="match status" value="1"/>
</dbReference>
<dbReference type="InterPro" id="IPR029016">
    <property type="entry name" value="GAF-like_dom_sf"/>
</dbReference>
<feature type="domain" description="GGDEF" evidence="5">
    <location>
        <begin position="197"/>
        <end position="326"/>
    </location>
</feature>
<dbReference type="Pfam" id="PF01590">
    <property type="entry name" value="GAF"/>
    <property type="match status" value="1"/>
</dbReference>
<evidence type="ECO:0000313" key="7">
    <source>
        <dbReference type="Proteomes" id="UP000251123"/>
    </source>
</evidence>
<dbReference type="CDD" id="cd01949">
    <property type="entry name" value="GGDEF"/>
    <property type="match status" value="1"/>
</dbReference>
<dbReference type="SMART" id="SM00065">
    <property type="entry name" value="GAF"/>
    <property type="match status" value="1"/>
</dbReference>
<reference evidence="6 7" key="1">
    <citation type="submission" date="2018-06" db="EMBL/GenBank/DDBJ databases">
        <authorList>
            <consortium name="Pathogen Informatics"/>
            <person name="Doyle S."/>
        </authorList>
    </citation>
    <scope>NUCLEOTIDE SEQUENCE [LARGE SCALE GENOMIC DNA]</scope>
    <source>
        <strain evidence="6 7">NCTC9601</strain>
    </source>
</reference>
<dbReference type="InterPro" id="IPR000160">
    <property type="entry name" value="GGDEF_dom"/>
</dbReference>
<dbReference type="InterPro" id="IPR029787">
    <property type="entry name" value="Nucleotide_cyclase"/>
</dbReference>
<evidence type="ECO:0000256" key="1">
    <source>
        <dbReference type="ARBA" id="ARBA00001946"/>
    </source>
</evidence>
<keyword evidence="6" id="KW-0548">Nucleotidyltransferase</keyword>
<evidence type="ECO:0000256" key="3">
    <source>
        <dbReference type="ARBA" id="ARBA00012528"/>
    </source>
</evidence>
<dbReference type="EC" id="2.7.7.65" evidence="3"/>
<protein>
    <recommendedName>
        <fullName evidence="3">diguanylate cyclase</fullName>
        <ecNumber evidence="3">2.7.7.65</ecNumber>
    </recommendedName>
</protein>
<accession>A0A2X1QFG2</accession>
<keyword evidence="6" id="KW-0808">Transferase</keyword>
<dbReference type="Proteomes" id="UP000251123">
    <property type="component" value="Unassembled WGS sequence"/>
</dbReference>
<dbReference type="FunFam" id="3.30.70.270:FF:000001">
    <property type="entry name" value="Diguanylate cyclase domain protein"/>
    <property type="match status" value="1"/>
</dbReference>